<dbReference type="EMBL" id="HACM01006798">
    <property type="protein sequence ID" value="CRZ07240.1"/>
    <property type="molecule type" value="Transcribed_RNA"/>
</dbReference>
<feature type="region of interest" description="Disordered" evidence="1">
    <location>
        <begin position="1"/>
        <end position="30"/>
    </location>
</feature>
<feature type="region of interest" description="Disordered" evidence="1">
    <location>
        <begin position="90"/>
        <end position="122"/>
    </location>
</feature>
<sequence length="122" mass="13748">MILDKTGPGKQKNQNHRKIPPSSDQAQAPEDLKKIPEHILQRFQDKPIPMGGCLLCKGIPWGQICPTATVKERREVTTIDRNMLKNCKRNRTSRSKNLIVPYGASKPCKMRQGHSSDQQSST</sequence>
<evidence type="ECO:0000256" key="1">
    <source>
        <dbReference type="SAM" id="MobiDB-lite"/>
    </source>
</evidence>
<proteinExistence type="predicted"/>
<organism evidence="2">
    <name type="scientific">Spongospora subterranea</name>
    <dbReference type="NCBI Taxonomy" id="70186"/>
    <lineage>
        <taxon>Eukaryota</taxon>
        <taxon>Sar</taxon>
        <taxon>Rhizaria</taxon>
        <taxon>Endomyxa</taxon>
        <taxon>Phytomyxea</taxon>
        <taxon>Plasmodiophorida</taxon>
        <taxon>Plasmodiophoridae</taxon>
        <taxon>Spongospora</taxon>
    </lineage>
</organism>
<feature type="compositionally biased region" description="Polar residues" evidence="1">
    <location>
        <begin position="113"/>
        <end position="122"/>
    </location>
</feature>
<accession>A0A0H5QZ74</accession>
<dbReference type="EMBL" id="HACM01006793">
    <property type="protein sequence ID" value="CRZ07235.1"/>
    <property type="molecule type" value="Transcribed_RNA"/>
</dbReference>
<protein>
    <submittedName>
        <fullName evidence="2">Uncharacterized protein</fullName>
    </submittedName>
</protein>
<reference evidence="2" key="1">
    <citation type="submission" date="2015-04" db="EMBL/GenBank/DDBJ databases">
        <title>The genome sequence of the plant pathogenic Rhizarian Plasmodiophora brassicae reveals insights in its biotrophic life cycle and the origin of chitin synthesis.</title>
        <authorList>
            <person name="Schwelm A."/>
            <person name="Fogelqvist J."/>
            <person name="Knaust A."/>
            <person name="Julke S."/>
            <person name="Lilja T."/>
            <person name="Dhandapani V."/>
            <person name="Bonilla-Rosso G."/>
            <person name="Karlsson M."/>
            <person name="Shevchenko A."/>
            <person name="Choi S.R."/>
            <person name="Kim H.G."/>
            <person name="Park J.Y."/>
            <person name="Lim Y.P."/>
            <person name="Ludwig-Muller J."/>
            <person name="Dixelius C."/>
        </authorList>
    </citation>
    <scope>NUCLEOTIDE SEQUENCE</scope>
    <source>
        <tissue evidence="2">Potato root galls</tissue>
    </source>
</reference>
<dbReference type="AlphaFoldDB" id="A0A0H5QZ74"/>
<name>A0A0H5QZ74_9EUKA</name>
<evidence type="ECO:0000313" key="2">
    <source>
        <dbReference type="EMBL" id="CRZ07235.1"/>
    </source>
</evidence>